<protein>
    <recommendedName>
        <fullName evidence="6">Mce-associated membrane protein</fullName>
    </recommendedName>
</protein>
<dbReference type="EMBL" id="JBITYG010000008">
    <property type="protein sequence ID" value="MFI9104100.1"/>
    <property type="molecule type" value="Genomic_DNA"/>
</dbReference>
<evidence type="ECO:0000313" key="5">
    <source>
        <dbReference type="Proteomes" id="UP001614394"/>
    </source>
</evidence>
<proteinExistence type="predicted"/>
<dbReference type="PANTHER" id="PTHR37042:SF4">
    <property type="entry name" value="OUTER MEMBRANE PROTEIN RV1973"/>
    <property type="match status" value="1"/>
</dbReference>
<dbReference type="PANTHER" id="PTHR37042">
    <property type="entry name" value="OUTER MEMBRANE PROTEIN RV1973"/>
    <property type="match status" value="1"/>
</dbReference>
<reference evidence="4 5" key="1">
    <citation type="submission" date="2024-10" db="EMBL/GenBank/DDBJ databases">
        <title>The Natural Products Discovery Center: Release of the First 8490 Sequenced Strains for Exploring Actinobacteria Biosynthetic Diversity.</title>
        <authorList>
            <person name="Kalkreuter E."/>
            <person name="Kautsar S.A."/>
            <person name="Yang D."/>
            <person name="Bader C.D."/>
            <person name="Teijaro C.N."/>
            <person name="Fluegel L."/>
            <person name="Davis C.M."/>
            <person name="Simpson J.R."/>
            <person name="Lauterbach L."/>
            <person name="Steele A.D."/>
            <person name="Gui C."/>
            <person name="Meng S."/>
            <person name="Li G."/>
            <person name="Viehrig K."/>
            <person name="Ye F."/>
            <person name="Su P."/>
            <person name="Kiefer A.F."/>
            <person name="Nichols A."/>
            <person name="Cepeda A.J."/>
            <person name="Yan W."/>
            <person name="Fan B."/>
            <person name="Jiang Y."/>
            <person name="Adhikari A."/>
            <person name="Zheng C.-J."/>
            <person name="Schuster L."/>
            <person name="Cowan T.M."/>
            <person name="Smanski M.J."/>
            <person name="Chevrette M.G."/>
            <person name="De Carvalho L.P.S."/>
            <person name="Shen B."/>
        </authorList>
    </citation>
    <scope>NUCLEOTIDE SEQUENCE [LARGE SCALE GENOMIC DNA]</scope>
    <source>
        <strain evidence="4 5">NPDC053399</strain>
    </source>
</reference>
<organism evidence="4 5">
    <name type="scientific">Streptomyces fildesensis</name>
    <dbReference type="NCBI Taxonomy" id="375757"/>
    <lineage>
        <taxon>Bacteria</taxon>
        <taxon>Bacillati</taxon>
        <taxon>Actinomycetota</taxon>
        <taxon>Actinomycetes</taxon>
        <taxon>Kitasatosporales</taxon>
        <taxon>Streptomycetaceae</taxon>
        <taxon>Streptomyces</taxon>
    </lineage>
</organism>
<keyword evidence="2 3" id="KW-0472">Membrane</keyword>
<feature type="transmembrane region" description="Helical" evidence="3">
    <location>
        <begin position="16"/>
        <end position="36"/>
    </location>
</feature>
<evidence type="ECO:0000256" key="3">
    <source>
        <dbReference type="SAM" id="Phobius"/>
    </source>
</evidence>
<keyword evidence="3" id="KW-1133">Transmembrane helix</keyword>
<comment type="subcellular location">
    <subcellularLocation>
        <location evidence="1">Membrane</location>
    </subcellularLocation>
</comment>
<evidence type="ECO:0000256" key="2">
    <source>
        <dbReference type="ARBA" id="ARBA00023136"/>
    </source>
</evidence>
<evidence type="ECO:0000313" key="4">
    <source>
        <dbReference type="EMBL" id="MFI9104100.1"/>
    </source>
</evidence>
<gene>
    <name evidence="4" type="ORF">ACIGXA_26635</name>
</gene>
<dbReference type="Proteomes" id="UP001614394">
    <property type="component" value="Unassembled WGS sequence"/>
</dbReference>
<sequence length="180" mass="18728">MTLPALPTVPAAVRGAVAWAVAAAIVVFCAFAGWSYRQARTDESLAYAKARDAVLADGRQNIVRLNSIDGSDAQHVQAGLRQWLAATTGPLHDEMARTNAKSGSSLQQAGTSARCTVTDAAVTELDTRSGTARLIATVQVAVTPRGGAPTTDRKRFEAGLARTSEGWRLTAINAVPVGAG</sequence>
<accession>A0ABW8CFG6</accession>
<evidence type="ECO:0008006" key="6">
    <source>
        <dbReference type="Google" id="ProtNLM"/>
    </source>
</evidence>
<keyword evidence="5" id="KW-1185">Reference proteome</keyword>
<evidence type="ECO:0000256" key="1">
    <source>
        <dbReference type="ARBA" id="ARBA00004370"/>
    </source>
</evidence>
<keyword evidence="3" id="KW-0812">Transmembrane</keyword>
<comment type="caution">
    <text evidence="4">The sequence shown here is derived from an EMBL/GenBank/DDBJ whole genome shotgun (WGS) entry which is preliminary data.</text>
</comment>
<dbReference type="RefSeq" id="WP_399653960.1">
    <property type="nucleotide sequence ID" value="NZ_JBITYG010000008.1"/>
</dbReference>
<name>A0ABW8CFG6_9ACTN</name>